<dbReference type="EMBL" id="JAWQEG010000016">
    <property type="protein sequence ID" value="KAK3896092.1"/>
    <property type="molecule type" value="Genomic_DNA"/>
</dbReference>
<evidence type="ECO:0000259" key="2">
    <source>
        <dbReference type="Pfam" id="PF07727"/>
    </source>
</evidence>
<dbReference type="Pfam" id="PF07727">
    <property type="entry name" value="RVT_2"/>
    <property type="match status" value="1"/>
</dbReference>
<keyword evidence="4" id="KW-1185">Reference proteome</keyword>
<feature type="region of interest" description="Disordered" evidence="1">
    <location>
        <begin position="539"/>
        <end position="576"/>
    </location>
</feature>
<sequence>MASYKWPPKLDKELSYESWRKDIEIWSKLTDLSKKKQALAIHLSLDGRARVATSEIEVRDLEADNGVEVLLGKLDDLFLVDEGRRQFTAFQGLYNLRRQGDGNVREFVAEFEHTYFKFTKQGMTLPDSVLAFMLLASCNLSDNEQQLVMSAISDVSLKNMKGALSRIFHGEISVQSSGQIHKTVMGDVKSEPVLLGGGCDDYDADSGTNKSLFVRGSQRGRVRSSGRGYRPRGPRSVPRGVGRRQNPLGPDGRITRCVVCDSRFHWARECPNAYENMENYGCSFAEGGNDTAGTSNALNFSLFVGYANGEHENKLSKLVEEAKYCAVLDSGCSTTVCGVKWLDEFLSACSDFERGSVVEEESKATFTFADGVTVPSVKCDTVPCSIVGIKGNIKTDVVDCNIPLLLNKKSMKRANMMVNFGTDQVTVYGRRMGLKTSMSALERTPASEIVRDNLNALHVTRKEFLKTESCERLSRALRHNIRANELDDVHNGDEVFYKRAGSHEWHGTGIVIGRDGKQVLVRHGGVYVRVHVCRLARGHPGVQKNKDNNADNAGVEDGDETVPIEESDDESGEAGSVEIKSTGEVAESSGTQETATQIKVKVGQRIQGVHKITGELQSGRILSRAGKATGKYKDCYNIKWDSDGSESWTDIREDFKDLQVIAENVEMMVLFNSEEVMCVKKREVKNWQENNVYEEADDIGQNALSVRWVITEKLVDKKPCVKARLVVRGFEEDTMEFRKDSPTCSKEAVRLALAIVATNDWDCHTMDVKAAYLQGDLIERVVHLRPPPEFCCGRLWKLKKTVYGLCDAARQWYLRVKRLLMDLGASVSTLDPALFSWKWKNRIEGIVCTYVDDFLWAGTQVFKEQVIDKLCQTFFIGTRDQGLQICWS</sequence>
<dbReference type="InterPro" id="IPR013103">
    <property type="entry name" value="RVT_2"/>
</dbReference>
<dbReference type="AlphaFoldDB" id="A0AAE1L5I4"/>
<evidence type="ECO:0000313" key="4">
    <source>
        <dbReference type="Proteomes" id="UP001286313"/>
    </source>
</evidence>
<evidence type="ECO:0000313" key="3">
    <source>
        <dbReference type="EMBL" id="KAK3896092.1"/>
    </source>
</evidence>
<evidence type="ECO:0000256" key="1">
    <source>
        <dbReference type="SAM" id="MobiDB-lite"/>
    </source>
</evidence>
<feature type="domain" description="Reverse transcriptase Ty1/copia-type" evidence="2">
    <location>
        <begin position="700"/>
        <end position="861"/>
    </location>
</feature>
<feature type="compositionally biased region" description="Basic residues" evidence="1">
    <location>
        <begin position="218"/>
        <end position="233"/>
    </location>
</feature>
<gene>
    <name evidence="3" type="ORF">Pcinc_000223</name>
</gene>
<feature type="compositionally biased region" description="Acidic residues" evidence="1">
    <location>
        <begin position="554"/>
        <end position="572"/>
    </location>
</feature>
<dbReference type="Proteomes" id="UP001286313">
    <property type="component" value="Unassembled WGS sequence"/>
</dbReference>
<name>A0AAE1L5I4_PETCI</name>
<accession>A0AAE1L5I4</accession>
<feature type="region of interest" description="Disordered" evidence="1">
    <location>
        <begin position="218"/>
        <end position="248"/>
    </location>
</feature>
<feature type="compositionally biased region" description="Low complexity" evidence="1">
    <location>
        <begin position="234"/>
        <end position="244"/>
    </location>
</feature>
<comment type="caution">
    <text evidence="3">The sequence shown here is derived from an EMBL/GenBank/DDBJ whole genome shotgun (WGS) entry which is preliminary data.</text>
</comment>
<reference evidence="3" key="1">
    <citation type="submission" date="2023-10" db="EMBL/GenBank/DDBJ databases">
        <title>Genome assemblies of two species of porcelain crab, Petrolisthes cinctipes and Petrolisthes manimaculis (Anomura: Porcellanidae).</title>
        <authorList>
            <person name="Angst P."/>
        </authorList>
    </citation>
    <scope>NUCLEOTIDE SEQUENCE</scope>
    <source>
        <strain evidence="3">PB745_01</strain>
        <tissue evidence="3">Gill</tissue>
    </source>
</reference>
<protein>
    <recommendedName>
        <fullName evidence="2">Reverse transcriptase Ty1/copia-type domain-containing protein</fullName>
    </recommendedName>
</protein>
<organism evidence="3 4">
    <name type="scientific">Petrolisthes cinctipes</name>
    <name type="common">Flat porcelain crab</name>
    <dbReference type="NCBI Taxonomy" id="88211"/>
    <lineage>
        <taxon>Eukaryota</taxon>
        <taxon>Metazoa</taxon>
        <taxon>Ecdysozoa</taxon>
        <taxon>Arthropoda</taxon>
        <taxon>Crustacea</taxon>
        <taxon>Multicrustacea</taxon>
        <taxon>Malacostraca</taxon>
        <taxon>Eumalacostraca</taxon>
        <taxon>Eucarida</taxon>
        <taxon>Decapoda</taxon>
        <taxon>Pleocyemata</taxon>
        <taxon>Anomura</taxon>
        <taxon>Galatheoidea</taxon>
        <taxon>Porcellanidae</taxon>
        <taxon>Petrolisthes</taxon>
    </lineage>
</organism>
<proteinExistence type="predicted"/>